<evidence type="ECO:0000256" key="4">
    <source>
        <dbReference type="ARBA" id="ARBA00022968"/>
    </source>
</evidence>
<comment type="caution">
    <text evidence="7">The sequence shown here is derived from an EMBL/GenBank/DDBJ whole genome shotgun (WGS) entry which is preliminary data.</text>
</comment>
<dbReference type="PANTHER" id="PTHR11062">
    <property type="entry name" value="EXOSTOSIN HEPARAN SULFATE GLYCOSYLTRANSFERASE -RELATED"/>
    <property type="match status" value="1"/>
</dbReference>
<evidence type="ECO:0000256" key="1">
    <source>
        <dbReference type="ARBA" id="ARBA00004323"/>
    </source>
</evidence>
<protein>
    <recommendedName>
        <fullName evidence="6">Exostosin GT47 domain-containing protein</fullName>
    </recommendedName>
</protein>
<dbReference type="GO" id="GO:0000139">
    <property type="term" value="C:Golgi membrane"/>
    <property type="evidence" value="ECO:0007669"/>
    <property type="project" value="UniProtKB-SubCell"/>
</dbReference>
<dbReference type="InterPro" id="IPR004263">
    <property type="entry name" value="Exostosin"/>
</dbReference>
<sequence>MKNIVGKTKTVVALLLFIILLGTYFKFKDTHDYRSLFLPVSESVVQNGTLCRTGSPPLKVYMYDLPRRFNVGMLNRRSSDETPVSARTLPPWPLSSGLKKQHSVEYWMMASLLWDGEGGDGQTREAIRVLDPDSADVFFVPFFSSLSFNTHGHTMTDPATEIDRQLQVDLLKLLGQSNYWQSSAGRDHVIPMHHPNAFRFLREQVNASILIVADFGRYPKILSNLSKDVVAPYVHVVESFVDDDLPNPYESRSTLLYFRGRTVRKDEGVVRAKLAKILVGYEDVHYEQSFATEESIKASTYGMRTSKFCLHPAGDTPSSCRLFDAIVSHCVPVIVSDQIELPYEDEIDYTQFSVFFSVKEALVPGYIVTQLRQISKERWLKMWGRLKNISHHYEFQYPPRKEDAVNMLWRQVKHKLPAAKLAVHRNLRLKVPDWWRRRR</sequence>
<keyword evidence="3" id="KW-0328">Glycosyltransferase</keyword>
<name>A0ABC8RH84_9AQUA</name>
<dbReference type="AlphaFoldDB" id="A0ABC8RH84"/>
<evidence type="ECO:0000259" key="6">
    <source>
        <dbReference type="Pfam" id="PF03016"/>
    </source>
</evidence>
<keyword evidence="5" id="KW-0333">Golgi apparatus</keyword>
<evidence type="ECO:0000313" key="7">
    <source>
        <dbReference type="EMBL" id="CAK9144299.1"/>
    </source>
</evidence>
<organism evidence="7 8">
    <name type="scientific">Ilex paraguariensis</name>
    <name type="common">yerba mate</name>
    <dbReference type="NCBI Taxonomy" id="185542"/>
    <lineage>
        <taxon>Eukaryota</taxon>
        <taxon>Viridiplantae</taxon>
        <taxon>Streptophyta</taxon>
        <taxon>Embryophyta</taxon>
        <taxon>Tracheophyta</taxon>
        <taxon>Spermatophyta</taxon>
        <taxon>Magnoliopsida</taxon>
        <taxon>eudicotyledons</taxon>
        <taxon>Gunneridae</taxon>
        <taxon>Pentapetalae</taxon>
        <taxon>asterids</taxon>
        <taxon>campanulids</taxon>
        <taxon>Aquifoliales</taxon>
        <taxon>Aquifoliaceae</taxon>
        <taxon>Ilex</taxon>
    </lineage>
</organism>
<dbReference type="GO" id="GO:0016757">
    <property type="term" value="F:glycosyltransferase activity"/>
    <property type="evidence" value="ECO:0007669"/>
    <property type="project" value="UniProtKB-KW"/>
</dbReference>
<reference evidence="7 8" key="1">
    <citation type="submission" date="2024-02" db="EMBL/GenBank/DDBJ databases">
        <authorList>
            <person name="Vignale AGUSTIN F."/>
            <person name="Sosa J E."/>
            <person name="Modenutti C."/>
        </authorList>
    </citation>
    <scope>NUCLEOTIDE SEQUENCE [LARGE SCALE GENOMIC DNA]</scope>
</reference>
<dbReference type="Pfam" id="PF03016">
    <property type="entry name" value="Exostosin_GT47"/>
    <property type="match status" value="1"/>
</dbReference>
<keyword evidence="4" id="KW-0812">Transmembrane</keyword>
<accession>A0ABC8RH84</accession>
<evidence type="ECO:0000313" key="8">
    <source>
        <dbReference type="Proteomes" id="UP001642360"/>
    </source>
</evidence>
<gene>
    <name evidence="7" type="ORF">ILEXP_LOCUS12052</name>
</gene>
<evidence type="ECO:0000256" key="3">
    <source>
        <dbReference type="ARBA" id="ARBA00022676"/>
    </source>
</evidence>
<evidence type="ECO:0000256" key="5">
    <source>
        <dbReference type="ARBA" id="ARBA00023034"/>
    </source>
</evidence>
<feature type="domain" description="Exostosin GT47" evidence="6">
    <location>
        <begin position="56"/>
        <end position="370"/>
    </location>
</feature>
<keyword evidence="3" id="KW-0808">Transferase</keyword>
<evidence type="ECO:0000256" key="2">
    <source>
        <dbReference type="ARBA" id="ARBA00010271"/>
    </source>
</evidence>
<proteinExistence type="inferred from homology"/>
<dbReference type="PANTHER" id="PTHR11062:SF48">
    <property type="entry name" value="OJ1485_B09.5 PROTEIN"/>
    <property type="match status" value="1"/>
</dbReference>
<dbReference type="EMBL" id="CAUOFW020001391">
    <property type="protein sequence ID" value="CAK9144299.1"/>
    <property type="molecule type" value="Genomic_DNA"/>
</dbReference>
<keyword evidence="8" id="KW-1185">Reference proteome</keyword>
<dbReference type="Proteomes" id="UP001642360">
    <property type="component" value="Unassembled WGS sequence"/>
</dbReference>
<comment type="similarity">
    <text evidence="2">Belongs to the glycosyltransferase 47 family.</text>
</comment>
<keyword evidence="4" id="KW-0735">Signal-anchor</keyword>
<comment type="subcellular location">
    <subcellularLocation>
        <location evidence="1">Golgi apparatus membrane</location>
        <topology evidence="1">Single-pass type II membrane protein</topology>
    </subcellularLocation>
</comment>
<dbReference type="InterPro" id="IPR040911">
    <property type="entry name" value="Exostosin_GT47"/>
</dbReference>